<feature type="transmembrane region" description="Helical" evidence="1">
    <location>
        <begin position="45"/>
        <end position="66"/>
    </location>
</feature>
<keyword evidence="4" id="KW-1185">Reference proteome</keyword>
<sequence>MNELAWWDASVAAKRANVLRTGSSPIRLHDCHPHPRCSRWYKLKVLRLVLFVAACVLFGVSLDFIFHSPASKAGDVRSFLLAHELVGVNQDGTEEHGVRAAVVVDQFYPGSSSSSSSRHLEAPLGD</sequence>
<evidence type="ECO:0000313" key="4">
    <source>
        <dbReference type="Proteomes" id="UP000030765"/>
    </source>
</evidence>
<organism evidence="2">
    <name type="scientific">Anopheles sinensis</name>
    <name type="common">Mosquito</name>
    <dbReference type="NCBI Taxonomy" id="74873"/>
    <lineage>
        <taxon>Eukaryota</taxon>
        <taxon>Metazoa</taxon>
        <taxon>Ecdysozoa</taxon>
        <taxon>Arthropoda</taxon>
        <taxon>Hexapoda</taxon>
        <taxon>Insecta</taxon>
        <taxon>Pterygota</taxon>
        <taxon>Neoptera</taxon>
        <taxon>Endopterygota</taxon>
        <taxon>Diptera</taxon>
        <taxon>Nematocera</taxon>
        <taxon>Culicoidea</taxon>
        <taxon>Culicidae</taxon>
        <taxon>Anophelinae</taxon>
        <taxon>Anopheles</taxon>
    </lineage>
</organism>
<dbReference type="EMBL" id="KE525339">
    <property type="protein sequence ID" value="KFB48226.1"/>
    <property type="molecule type" value="Genomic_DNA"/>
</dbReference>
<evidence type="ECO:0000256" key="1">
    <source>
        <dbReference type="SAM" id="Phobius"/>
    </source>
</evidence>
<reference evidence="2 4" key="1">
    <citation type="journal article" date="2014" name="BMC Genomics">
        <title>Genome sequence of Anopheles sinensis provides insight into genetics basis of mosquito competence for malaria parasites.</title>
        <authorList>
            <person name="Zhou D."/>
            <person name="Zhang D."/>
            <person name="Ding G."/>
            <person name="Shi L."/>
            <person name="Hou Q."/>
            <person name="Ye Y."/>
            <person name="Xu Y."/>
            <person name="Zhou H."/>
            <person name="Xiong C."/>
            <person name="Li S."/>
            <person name="Yu J."/>
            <person name="Hong S."/>
            <person name="Yu X."/>
            <person name="Zou P."/>
            <person name="Chen C."/>
            <person name="Chang X."/>
            <person name="Wang W."/>
            <person name="Lv Y."/>
            <person name="Sun Y."/>
            <person name="Ma L."/>
            <person name="Shen B."/>
            <person name="Zhu C."/>
        </authorList>
    </citation>
    <scope>NUCLEOTIDE SEQUENCE [LARGE SCALE GENOMIC DNA]</scope>
</reference>
<dbReference type="Proteomes" id="UP000030765">
    <property type="component" value="Unassembled WGS sequence"/>
</dbReference>
<accession>A0A084WDD2</accession>
<keyword evidence="1" id="KW-0812">Transmembrane</keyword>
<reference evidence="3" key="2">
    <citation type="submission" date="2020-05" db="UniProtKB">
        <authorList>
            <consortium name="EnsemblMetazoa"/>
        </authorList>
    </citation>
    <scope>IDENTIFICATION</scope>
</reference>
<evidence type="ECO:0000313" key="2">
    <source>
        <dbReference type="EMBL" id="KFB48226.1"/>
    </source>
</evidence>
<evidence type="ECO:0000313" key="3">
    <source>
        <dbReference type="EnsemblMetazoa" id="ASIC016346-PA"/>
    </source>
</evidence>
<dbReference type="VEuPathDB" id="VectorBase:ASIC016346"/>
<keyword evidence="1" id="KW-0472">Membrane</keyword>
<keyword evidence="1" id="KW-1133">Transmembrane helix</keyword>
<name>A0A084WDD2_ANOSI</name>
<dbReference type="AlphaFoldDB" id="A0A084WDD2"/>
<gene>
    <name evidence="2" type="ORF">ZHAS_00016346</name>
</gene>
<protein>
    <submittedName>
        <fullName evidence="2 3">Uncharacterized protein</fullName>
    </submittedName>
</protein>
<dbReference type="EMBL" id="ATLV01022989">
    <property type="status" value="NOT_ANNOTATED_CDS"/>
    <property type="molecule type" value="Genomic_DNA"/>
</dbReference>
<dbReference type="EnsemblMetazoa" id="ASIC016346-RA">
    <property type="protein sequence ID" value="ASIC016346-PA"/>
    <property type="gene ID" value="ASIC016346"/>
</dbReference>
<proteinExistence type="predicted"/>